<evidence type="ECO:0008006" key="4">
    <source>
        <dbReference type="Google" id="ProtNLM"/>
    </source>
</evidence>
<accession>A0ABS7XXE7</accession>
<dbReference type="Proteomes" id="UP001198402">
    <property type="component" value="Unassembled WGS sequence"/>
</dbReference>
<keyword evidence="3" id="KW-1185">Reference proteome</keyword>
<name>A0ABS7XXE7_9FLAO</name>
<feature type="chain" id="PRO_5045522426" description="Lipoprotein" evidence="1">
    <location>
        <begin position="22"/>
        <end position="137"/>
    </location>
</feature>
<sequence>MKRFGLIAVILFSFLCSCSLEDEDEPSYYLEVMPIDSVEMPEEFVYGETYDILLTYTRPTFCYAFNNFAYDIDGHERTIAVVNSVYTNLDCAQQSGEVTVSFEFSVTGTETYIFKFYQGKDSNGQDQYYLVEVPVVQ</sequence>
<evidence type="ECO:0000313" key="3">
    <source>
        <dbReference type="Proteomes" id="UP001198402"/>
    </source>
</evidence>
<reference evidence="3" key="1">
    <citation type="submission" date="2023-07" db="EMBL/GenBank/DDBJ databases">
        <authorList>
            <person name="Yue Y."/>
        </authorList>
    </citation>
    <scope>NUCLEOTIDE SEQUENCE [LARGE SCALE GENOMIC DNA]</scope>
    <source>
        <strain evidence="3">2Y89</strain>
    </source>
</reference>
<feature type="signal peptide" evidence="1">
    <location>
        <begin position="1"/>
        <end position="21"/>
    </location>
</feature>
<proteinExistence type="predicted"/>
<dbReference type="RefSeq" id="WP_224477271.1">
    <property type="nucleotide sequence ID" value="NZ_JAIUJS010000002.1"/>
</dbReference>
<comment type="caution">
    <text evidence="2">The sequence shown here is derived from an EMBL/GenBank/DDBJ whole genome shotgun (WGS) entry which is preliminary data.</text>
</comment>
<dbReference type="EMBL" id="JAIUJS010000002">
    <property type="protein sequence ID" value="MCA0152328.1"/>
    <property type="molecule type" value="Genomic_DNA"/>
</dbReference>
<evidence type="ECO:0000256" key="1">
    <source>
        <dbReference type="SAM" id="SignalP"/>
    </source>
</evidence>
<keyword evidence="1" id="KW-0732">Signal</keyword>
<gene>
    <name evidence="2" type="ORF">LBV24_03810</name>
</gene>
<organism evidence="2 3">
    <name type="scientific">Winogradskyella vincentii</name>
    <dbReference type="NCBI Taxonomy" id="2877122"/>
    <lineage>
        <taxon>Bacteria</taxon>
        <taxon>Pseudomonadati</taxon>
        <taxon>Bacteroidota</taxon>
        <taxon>Flavobacteriia</taxon>
        <taxon>Flavobacteriales</taxon>
        <taxon>Flavobacteriaceae</taxon>
        <taxon>Winogradskyella</taxon>
    </lineage>
</organism>
<protein>
    <recommendedName>
        <fullName evidence="4">Lipoprotein</fullName>
    </recommendedName>
</protein>
<evidence type="ECO:0000313" key="2">
    <source>
        <dbReference type="EMBL" id="MCA0152328.1"/>
    </source>
</evidence>
<dbReference type="PROSITE" id="PS51257">
    <property type="entry name" value="PROKAR_LIPOPROTEIN"/>
    <property type="match status" value="1"/>
</dbReference>